<dbReference type="RefSeq" id="WP_147919924.1">
    <property type="nucleotide sequence ID" value="NZ_VRTY01000003.1"/>
</dbReference>
<gene>
    <name evidence="1" type="ORF">FVR03_01160</name>
</gene>
<organism evidence="1 2">
    <name type="scientific">Pontibacter qinzhouensis</name>
    <dbReference type="NCBI Taxonomy" id="2603253"/>
    <lineage>
        <taxon>Bacteria</taxon>
        <taxon>Pseudomonadati</taxon>
        <taxon>Bacteroidota</taxon>
        <taxon>Cytophagia</taxon>
        <taxon>Cytophagales</taxon>
        <taxon>Hymenobacteraceae</taxon>
        <taxon>Pontibacter</taxon>
    </lineage>
</organism>
<dbReference type="Proteomes" id="UP000321926">
    <property type="component" value="Unassembled WGS sequence"/>
</dbReference>
<evidence type="ECO:0000313" key="2">
    <source>
        <dbReference type="Proteomes" id="UP000321926"/>
    </source>
</evidence>
<comment type="caution">
    <text evidence="1">The sequence shown here is derived from an EMBL/GenBank/DDBJ whole genome shotgun (WGS) entry which is preliminary data.</text>
</comment>
<accession>A0A5C8KEX3</accession>
<keyword evidence="2" id="KW-1185">Reference proteome</keyword>
<dbReference type="AlphaFoldDB" id="A0A5C8KEX3"/>
<evidence type="ECO:0000313" key="1">
    <source>
        <dbReference type="EMBL" id="TXK52352.1"/>
    </source>
</evidence>
<name>A0A5C8KEX3_9BACT</name>
<protein>
    <submittedName>
        <fullName evidence="1">Uncharacterized protein</fullName>
    </submittedName>
</protein>
<sequence length="76" mass="8833">MTPRTIKINEKLTHTQFGISKPLFDAHVKDKPLPVLKFEHGFYSVEIAGEGYTVHTSDVDRNHHEKIAEEYNSYEF</sequence>
<proteinExistence type="predicted"/>
<dbReference type="EMBL" id="VRTY01000003">
    <property type="protein sequence ID" value="TXK52352.1"/>
    <property type="molecule type" value="Genomic_DNA"/>
</dbReference>
<reference evidence="1 2" key="1">
    <citation type="submission" date="2019-08" db="EMBL/GenBank/DDBJ databases">
        <authorList>
            <person name="Shi S."/>
        </authorList>
    </citation>
    <scope>NUCLEOTIDE SEQUENCE [LARGE SCALE GENOMIC DNA]</scope>
    <source>
        <strain evidence="1 2">GY10130</strain>
    </source>
</reference>